<keyword evidence="4" id="KW-1185">Reference proteome</keyword>
<evidence type="ECO:0000313" key="4">
    <source>
        <dbReference type="Proteomes" id="UP001221142"/>
    </source>
</evidence>
<reference evidence="3" key="1">
    <citation type="submission" date="2023-03" db="EMBL/GenBank/DDBJ databases">
        <title>Massive genome expansion in bonnet fungi (Mycena s.s.) driven by repeated elements and novel gene families across ecological guilds.</title>
        <authorList>
            <consortium name="Lawrence Berkeley National Laboratory"/>
            <person name="Harder C.B."/>
            <person name="Miyauchi S."/>
            <person name="Viragh M."/>
            <person name="Kuo A."/>
            <person name="Thoen E."/>
            <person name="Andreopoulos B."/>
            <person name="Lu D."/>
            <person name="Skrede I."/>
            <person name="Drula E."/>
            <person name="Henrissat B."/>
            <person name="Morin E."/>
            <person name="Kohler A."/>
            <person name="Barry K."/>
            <person name="LaButti K."/>
            <person name="Morin E."/>
            <person name="Salamov A."/>
            <person name="Lipzen A."/>
            <person name="Mereny Z."/>
            <person name="Hegedus B."/>
            <person name="Baldrian P."/>
            <person name="Stursova M."/>
            <person name="Weitz H."/>
            <person name="Taylor A."/>
            <person name="Grigoriev I.V."/>
            <person name="Nagy L.G."/>
            <person name="Martin F."/>
            <person name="Kauserud H."/>
        </authorList>
    </citation>
    <scope>NUCLEOTIDE SEQUENCE</scope>
    <source>
        <strain evidence="3">9284</strain>
    </source>
</reference>
<proteinExistence type="predicted"/>
<keyword evidence="1" id="KW-0175">Coiled coil</keyword>
<feature type="transmembrane region" description="Helical" evidence="2">
    <location>
        <begin position="25"/>
        <end position="44"/>
    </location>
</feature>
<gene>
    <name evidence="3" type="ORF">FB45DRAFT_903214</name>
</gene>
<comment type="caution">
    <text evidence="3">The sequence shown here is derived from an EMBL/GenBank/DDBJ whole genome shotgun (WGS) entry which is preliminary data.</text>
</comment>
<organism evidence="3 4">
    <name type="scientific">Roridomyces roridus</name>
    <dbReference type="NCBI Taxonomy" id="1738132"/>
    <lineage>
        <taxon>Eukaryota</taxon>
        <taxon>Fungi</taxon>
        <taxon>Dikarya</taxon>
        <taxon>Basidiomycota</taxon>
        <taxon>Agaricomycotina</taxon>
        <taxon>Agaricomycetes</taxon>
        <taxon>Agaricomycetidae</taxon>
        <taxon>Agaricales</taxon>
        <taxon>Marasmiineae</taxon>
        <taxon>Mycenaceae</taxon>
        <taxon>Roridomyces</taxon>
    </lineage>
</organism>
<feature type="coiled-coil region" evidence="1">
    <location>
        <begin position="80"/>
        <end position="128"/>
    </location>
</feature>
<dbReference type="EMBL" id="JARKIF010000005">
    <property type="protein sequence ID" value="KAJ7638554.1"/>
    <property type="molecule type" value="Genomic_DNA"/>
</dbReference>
<name>A0AAD7C468_9AGAR</name>
<dbReference type="AlphaFoldDB" id="A0AAD7C468"/>
<evidence type="ECO:0000313" key="3">
    <source>
        <dbReference type="EMBL" id="KAJ7638554.1"/>
    </source>
</evidence>
<evidence type="ECO:0000256" key="2">
    <source>
        <dbReference type="SAM" id="Phobius"/>
    </source>
</evidence>
<protein>
    <submittedName>
        <fullName evidence="3">Uncharacterized protein</fullName>
    </submittedName>
</protein>
<accession>A0AAD7C468</accession>
<evidence type="ECO:0000256" key="1">
    <source>
        <dbReference type="SAM" id="Coils"/>
    </source>
</evidence>
<sequence length="264" mass="29614">MDSPEPLPPLPAEIPASQRGSALRHVAILSGILAPIAFVPWLLARRQVTLLRRRVDEMGATVARLKQYPTASVDVESGAATQLRQQLDDFRAQMERNDQTFSGMTVDMIDINEELDRLRNDVARATEQQVSRDEVRTMFGDNLIAVRQDAASFKSAVDEELRQLRGEQEVLPSESFKMADRFQTAETGPSAVDTAELHRLLDEARQTRLIFAAIGTSLGDVATIIQRVELEMGHDGRRSERLRKLALILQEDKETQRNSKGRRG</sequence>
<keyword evidence="2" id="KW-0812">Transmembrane</keyword>
<keyword evidence="2" id="KW-0472">Membrane</keyword>
<keyword evidence="2" id="KW-1133">Transmembrane helix</keyword>
<dbReference type="Proteomes" id="UP001221142">
    <property type="component" value="Unassembled WGS sequence"/>
</dbReference>